<keyword evidence="2" id="KW-1185">Reference proteome</keyword>
<sequence length="39" mass="4282">MKLCTSDLCPFISRLGSGKSSSYGSSSDKMPLSIRQYFC</sequence>
<protein>
    <submittedName>
        <fullName evidence="1">Uncharacterized protein</fullName>
    </submittedName>
</protein>
<dbReference type="AlphaFoldDB" id="A0A975B7Z8"/>
<dbReference type="Proteomes" id="UP000663720">
    <property type="component" value="Chromosome"/>
</dbReference>
<name>A0A975B7Z8_9BACT</name>
<proteinExistence type="predicted"/>
<evidence type="ECO:0000313" key="2">
    <source>
        <dbReference type="Proteomes" id="UP000663720"/>
    </source>
</evidence>
<reference evidence="1" key="1">
    <citation type="journal article" date="2021" name="Microb. Physiol.">
        <title>Proteogenomic Insights into the Physiology of Marine, Sulfate-Reducing, Filamentous Desulfonema limicola and Desulfonema magnum.</title>
        <authorList>
            <person name="Schnaars V."/>
            <person name="Wohlbrand L."/>
            <person name="Scheve S."/>
            <person name="Hinrichs C."/>
            <person name="Reinhardt R."/>
            <person name="Rabus R."/>
        </authorList>
    </citation>
    <scope>NUCLEOTIDE SEQUENCE</scope>
    <source>
        <strain evidence="1">5ac10</strain>
    </source>
</reference>
<accession>A0A975B7Z8</accession>
<evidence type="ECO:0000313" key="1">
    <source>
        <dbReference type="EMBL" id="QTA80629.1"/>
    </source>
</evidence>
<dbReference type="EMBL" id="CP061799">
    <property type="protein sequence ID" value="QTA80629.1"/>
    <property type="molecule type" value="Genomic_DNA"/>
</dbReference>
<organism evidence="1 2">
    <name type="scientific">Desulfonema limicola</name>
    <dbReference type="NCBI Taxonomy" id="45656"/>
    <lineage>
        <taxon>Bacteria</taxon>
        <taxon>Pseudomonadati</taxon>
        <taxon>Thermodesulfobacteriota</taxon>
        <taxon>Desulfobacteria</taxon>
        <taxon>Desulfobacterales</taxon>
        <taxon>Desulfococcaceae</taxon>
        <taxon>Desulfonema</taxon>
    </lineage>
</organism>
<gene>
    <name evidence="1" type="ORF">dnl_29400</name>
</gene>
<dbReference type="KEGG" id="dli:dnl_29400"/>